<evidence type="ECO:0000256" key="5">
    <source>
        <dbReference type="ARBA" id="ARBA00022679"/>
    </source>
</evidence>
<evidence type="ECO:0000256" key="3">
    <source>
        <dbReference type="ARBA" id="ARBA00008919"/>
    </source>
</evidence>
<reference evidence="13 14" key="1">
    <citation type="submission" date="2015-12" db="EMBL/GenBank/DDBJ databases">
        <title>The genome of Folsomia candida.</title>
        <authorList>
            <person name="Faddeeva A."/>
            <person name="Derks M.F."/>
            <person name="Anvar Y."/>
            <person name="Smit S."/>
            <person name="Van Straalen N."/>
            <person name="Roelofs D."/>
        </authorList>
    </citation>
    <scope>NUCLEOTIDE SEQUENCE [LARGE SCALE GENOMIC DNA]</scope>
    <source>
        <strain evidence="13 14">VU population</strain>
        <tissue evidence="13">Whole body</tissue>
    </source>
</reference>
<dbReference type="FunFam" id="3.40.50.11660:FF:000002">
    <property type="entry name" value="Alpha-(1,3)-fucosyltransferase"/>
    <property type="match status" value="1"/>
</dbReference>
<dbReference type="OrthoDB" id="427096at2759"/>
<dbReference type="Pfam" id="PF00852">
    <property type="entry name" value="Glyco_transf_10"/>
    <property type="match status" value="1"/>
</dbReference>
<dbReference type="Gene3D" id="3.40.50.11660">
    <property type="entry name" value="Glycosyl transferase family 10, C-terminal domain"/>
    <property type="match status" value="1"/>
</dbReference>
<proteinExistence type="inferred from homology"/>
<keyword evidence="5 11" id="KW-0808">Transferase</keyword>
<keyword evidence="6 11" id="KW-0812">Transmembrane</keyword>
<evidence type="ECO:0000256" key="4">
    <source>
        <dbReference type="ARBA" id="ARBA00022676"/>
    </source>
</evidence>
<dbReference type="EC" id="2.4.1.-" evidence="11"/>
<dbReference type="InterPro" id="IPR055270">
    <property type="entry name" value="Glyco_tran_10_C"/>
</dbReference>
<dbReference type="SUPFAM" id="SSF53756">
    <property type="entry name" value="UDP-Glycosyltransferase/glycogen phosphorylase"/>
    <property type="match status" value="1"/>
</dbReference>
<keyword evidence="10" id="KW-0325">Glycoprotein</keyword>
<keyword evidence="8" id="KW-1133">Transmembrane helix</keyword>
<comment type="similarity">
    <text evidence="3 11">Belongs to the glycosyltransferase 10 family.</text>
</comment>
<dbReference type="InterPro" id="IPR038577">
    <property type="entry name" value="GT10-like_C_sf"/>
</dbReference>
<keyword evidence="4 11" id="KW-0328">Glycosyltransferase</keyword>
<feature type="domain" description="Fucosyltransferase C-terminal" evidence="12">
    <location>
        <begin position="22"/>
        <end position="165"/>
    </location>
</feature>
<sequence length="214" mass="25082">MVTGEATRCIRSSYCHQGWCRYSTKMRARVTRDIDLYGRCGTLTCPEEDCIQFLQRNYKFYLAFENCNCEDYITEKFFVTGLYNGLVPVVMGATKSDYERRAPPHSFIHVDDFGSPEELANYLLQLDGDEDLYQKYFDWRRNPETVWTLTSRNQEDFFCRVCGMLYYADFVPPQPWPNRETRFADVSPCQHNSHSTANNLYASALIIIHLILHI</sequence>
<evidence type="ECO:0000313" key="14">
    <source>
        <dbReference type="Proteomes" id="UP000198287"/>
    </source>
</evidence>
<organism evidence="13 14">
    <name type="scientific">Folsomia candida</name>
    <name type="common">Springtail</name>
    <dbReference type="NCBI Taxonomy" id="158441"/>
    <lineage>
        <taxon>Eukaryota</taxon>
        <taxon>Metazoa</taxon>
        <taxon>Ecdysozoa</taxon>
        <taxon>Arthropoda</taxon>
        <taxon>Hexapoda</taxon>
        <taxon>Collembola</taxon>
        <taxon>Entomobryomorpha</taxon>
        <taxon>Isotomoidea</taxon>
        <taxon>Isotomidae</taxon>
        <taxon>Proisotominae</taxon>
        <taxon>Folsomia</taxon>
    </lineage>
</organism>
<evidence type="ECO:0000256" key="8">
    <source>
        <dbReference type="ARBA" id="ARBA00022989"/>
    </source>
</evidence>
<evidence type="ECO:0000256" key="11">
    <source>
        <dbReference type="RuleBase" id="RU003832"/>
    </source>
</evidence>
<dbReference type="PANTHER" id="PTHR11929:SF145">
    <property type="entry name" value="ALPHA-(1,3)-FUCOSYLTRANSFERASE FUT-1"/>
    <property type="match status" value="1"/>
</dbReference>
<dbReference type="PANTHER" id="PTHR11929">
    <property type="entry name" value="ALPHA- 1,3 -FUCOSYLTRANSFERASE"/>
    <property type="match status" value="1"/>
</dbReference>
<evidence type="ECO:0000313" key="13">
    <source>
        <dbReference type="EMBL" id="OXA43282.1"/>
    </source>
</evidence>
<evidence type="ECO:0000256" key="10">
    <source>
        <dbReference type="ARBA" id="ARBA00023180"/>
    </source>
</evidence>
<evidence type="ECO:0000256" key="6">
    <source>
        <dbReference type="ARBA" id="ARBA00022692"/>
    </source>
</evidence>
<keyword evidence="9" id="KW-0472">Membrane</keyword>
<evidence type="ECO:0000256" key="9">
    <source>
        <dbReference type="ARBA" id="ARBA00023136"/>
    </source>
</evidence>
<comment type="subcellular location">
    <subcellularLocation>
        <location evidence="1 11">Golgi apparatus</location>
        <location evidence="1 11">Golgi stack membrane</location>
        <topology evidence="1 11">Single-pass type II membrane protein</topology>
    </subcellularLocation>
</comment>
<keyword evidence="7" id="KW-0735">Signal-anchor</keyword>
<accession>A0A226DCN1</accession>
<keyword evidence="14" id="KW-1185">Reference proteome</keyword>
<dbReference type="UniPathway" id="UPA00378"/>
<name>A0A226DCN1_FOLCA</name>
<dbReference type="InterPro" id="IPR001503">
    <property type="entry name" value="Glyco_trans_10"/>
</dbReference>
<protein>
    <recommendedName>
        <fullName evidence="11">Fucosyltransferase</fullName>
        <ecNumber evidence="11">2.4.1.-</ecNumber>
    </recommendedName>
</protein>
<gene>
    <name evidence="13" type="ORF">Fcan01_21921</name>
</gene>
<keyword evidence="11" id="KW-0333">Golgi apparatus</keyword>
<evidence type="ECO:0000259" key="12">
    <source>
        <dbReference type="Pfam" id="PF00852"/>
    </source>
</evidence>
<comment type="pathway">
    <text evidence="2">Protein modification; protein glycosylation.</text>
</comment>
<dbReference type="EMBL" id="LNIX01000023">
    <property type="protein sequence ID" value="OXA43282.1"/>
    <property type="molecule type" value="Genomic_DNA"/>
</dbReference>
<comment type="caution">
    <text evidence="13">The sequence shown here is derived from an EMBL/GenBank/DDBJ whole genome shotgun (WGS) entry which is preliminary data.</text>
</comment>
<dbReference type="GO" id="GO:0046920">
    <property type="term" value="F:alpha-(1-&gt;3)-fucosyltransferase activity"/>
    <property type="evidence" value="ECO:0007669"/>
    <property type="project" value="TreeGrafter"/>
</dbReference>
<evidence type="ECO:0000256" key="7">
    <source>
        <dbReference type="ARBA" id="ARBA00022968"/>
    </source>
</evidence>
<dbReference type="GO" id="GO:0032580">
    <property type="term" value="C:Golgi cisterna membrane"/>
    <property type="evidence" value="ECO:0007669"/>
    <property type="project" value="UniProtKB-SubCell"/>
</dbReference>
<dbReference type="AlphaFoldDB" id="A0A226DCN1"/>
<evidence type="ECO:0000256" key="2">
    <source>
        <dbReference type="ARBA" id="ARBA00004922"/>
    </source>
</evidence>
<evidence type="ECO:0000256" key="1">
    <source>
        <dbReference type="ARBA" id="ARBA00004447"/>
    </source>
</evidence>
<dbReference type="Proteomes" id="UP000198287">
    <property type="component" value="Unassembled WGS sequence"/>
</dbReference>